<dbReference type="EMBL" id="SPRO01000001">
    <property type="protein sequence ID" value="TIC34699.1"/>
    <property type="molecule type" value="Genomic_DNA"/>
</dbReference>
<evidence type="ECO:0000313" key="3">
    <source>
        <dbReference type="EMBL" id="TIC05025.1"/>
    </source>
</evidence>
<dbReference type="OrthoDB" id="10362336at2759"/>
<evidence type="ECO:0000313" key="13">
    <source>
        <dbReference type="Proteomes" id="UP000310708"/>
    </source>
</evidence>
<dbReference type="Proteomes" id="UP000309601">
    <property type="component" value="Unassembled WGS sequence"/>
</dbReference>
<evidence type="ECO:0000313" key="6">
    <source>
        <dbReference type="EMBL" id="TIC71327.1"/>
    </source>
</evidence>
<evidence type="ECO:0000313" key="2">
    <source>
        <dbReference type="EMBL" id="TIB82749.1"/>
    </source>
</evidence>
<feature type="compositionally biased region" description="Polar residues" evidence="1">
    <location>
        <begin position="26"/>
        <end position="35"/>
    </location>
</feature>
<evidence type="ECO:0000313" key="10">
    <source>
        <dbReference type="Proteomes" id="UP000307169"/>
    </source>
</evidence>
<dbReference type="AlphaFoldDB" id="A0A4T0QA43"/>
<evidence type="ECO:0000313" key="8">
    <source>
        <dbReference type="Proteomes" id="UP000305362"/>
    </source>
</evidence>
<dbReference type="Proteomes" id="UP000307169">
    <property type="component" value="Unassembled WGS sequence"/>
</dbReference>
<evidence type="ECO:0000256" key="1">
    <source>
        <dbReference type="SAM" id="MobiDB-lite"/>
    </source>
</evidence>
<dbReference type="EMBL" id="SPRH01000001">
    <property type="protein sequence ID" value="TIC05025.1"/>
    <property type="molecule type" value="Genomic_DNA"/>
</dbReference>
<evidence type="ECO:0000313" key="11">
    <source>
        <dbReference type="Proteomes" id="UP000309601"/>
    </source>
</evidence>
<evidence type="ECO:0000313" key="5">
    <source>
        <dbReference type="EMBL" id="TIC70206.1"/>
    </source>
</evidence>
<proteinExistence type="predicted"/>
<organism evidence="4 9">
    <name type="scientific">Wallemia mellicola</name>
    <dbReference type="NCBI Taxonomy" id="1708541"/>
    <lineage>
        <taxon>Eukaryota</taxon>
        <taxon>Fungi</taxon>
        <taxon>Dikarya</taxon>
        <taxon>Basidiomycota</taxon>
        <taxon>Wallemiomycotina</taxon>
        <taxon>Wallemiomycetes</taxon>
        <taxon>Wallemiales</taxon>
        <taxon>Wallemiaceae</taxon>
        <taxon>Wallemia</taxon>
    </lineage>
</organism>
<accession>A0A4T0QA43</accession>
<dbReference type="EMBL" id="SPRX01000001">
    <property type="protein sequence ID" value="TIC70206.1"/>
    <property type="molecule type" value="Genomic_DNA"/>
</dbReference>
<dbReference type="Proteomes" id="UP000305362">
    <property type="component" value="Unassembled WGS sequence"/>
</dbReference>
<protein>
    <submittedName>
        <fullName evidence="4">Uncharacterized protein</fullName>
    </submittedName>
</protein>
<evidence type="ECO:0000313" key="4">
    <source>
        <dbReference type="EMBL" id="TIC34699.1"/>
    </source>
</evidence>
<sequence>MSGGPKQATFGGSEPRAANEVEKQAQDIQRQNETNKGGAAGREGVASTNPSDYDRRGGSGGGSLNDPKI</sequence>
<dbReference type="Proteomes" id="UP000310708">
    <property type="component" value="Unassembled WGS sequence"/>
</dbReference>
<comment type="caution">
    <text evidence="4">The sequence shown here is derived from an EMBL/GenBank/DDBJ whole genome shotgun (WGS) entry which is preliminary data.</text>
</comment>
<gene>
    <name evidence="5" type="ORF">E3Q01_00130</name>
    <name evidence="6" type="ORF">E3Q02_00126</name>
    <name evidence="7" type="ORF">E3Q03_00321</name>
    <name evidence="4" type="ORF">E3Q10_00142</name>
    <name evidence="3" type="ORF">E3Q17_00090</name>
    <name evidence="2" type="ORF">E3Q22_00141</name>
</gene>
<dbReference type="EMBL" id="SPRW01000001">
    <property type="protein sequence ID" value="TIC71327.1"/>
    <property type="molecule type" value="Genomic_DNA"/>
</dbReference>
<reference evidence="8 9" key="1">
    <citation type="submission" date="2019-03" db="EMBL/GenBank/DDBJ databases">
        <title>Sequencing 25 genomes of Wallemia mellicola.</title>
        <authorList>
            <person name="Gostincar C."/>
        </authorList>
    </citation>
    <scope>NUCLEOTIDE SEQUENCE [LARGE SCALE GENOMIC DNA]</scope>
    <source>
        <strain evidence="3 10">EXF-1262</strain>
        <strain evidence="6 11">EXF-1274</strain>
        <strain evidence="7 8">EXF-1277</strain>
        <strain evidence="2 12">EXF-6152</strain>
        <strain evidence="5 13">EXF-757</strain>
        <strain evidence="4 9">EXF-8738</strain>
    </source>
</reference>
<dbReference type="Proteomes" id="UP000310685">
    <property type="component" value="Unassembled WGS sequence"/>
</dbReference>
<dbReference type="EMBL" id="SPRV01000002">
    <property type="protein sequence ID" value="TIC71634.1"/>
    <property type="molecule type" value="Genomic_DNA"/>
</dbReference>
<evidence type="ECO:0000313" key="12">
    <source>
        <dbReference type="Proteomes" id="UP000310685"/>
    </source>
</evidence>
<dbReference type="EMBL" id="SPRC01000001">
    <property type="protein sequence ID" value="TIB82749.1"/>
    <property type="molecule type" value="Genomic_DNA"/>
</dbReference>
<name>A0A4T0QA43_9BASI</name>
<evidence type="ECO:0000313" key="9">
    <source>
        <dbReference type="Proteomes" id="UP000305647"/>
    </source>
</evidence>
<feature type="region of interest" description="Disordered" evidence="1">
    <location>
        <begin position="1"/>
        <end position="69"/>
    </location>
</feature>
<dbReference type="Proteomes" id="UP000305647">
    <property type="component" value="Unassembled WGS sequence"/>
</dbReference>
<evidence type="ECO:0000313" key="7">
    <source>
        <dbReference type="EMBL" id="TIC71634.1"/>
    </source>
</evidence>
<dbReference type="OMA" id="SMNDPKM"/>